<gene>
    <name evidence="1" type="ORF">EVAR_25357_1</name>
</gene>
<organism evidence="1 2">
    <name type="scientific">Eumeta variegata</name>
    <name type="common">Bagworm moth</name>
    <name type="synonym">Eumeta japonica</name>
    <dbReference type="NCBI Taxonomy" id="151549"/>
    <lineage>
        <taxon>Eukaryota</taxon>
        <taxon>Metazoa</taxon>
        <taxon>Ecdysozoa</taxon>
        <taxon>Arthropoda</taxon>
        <taxon>Hexapoda</taxon>
        <taxon>Insecta</taxon>
        <taxon>Pterygota</taxon>
        <taxon>Neoptera</taxon>
        <taxon>Endopterygota</taxon>
        <taxon>Lepidoptera</taxon>
        <taxon>Glossata</taxon>
        <taxon>Ditrysia</taxon>
        <taxon>Tineoidea</taxon>
        <taxon>Psychidae</taxon>
        <taxon>Oiketicinae</taxon>
        <taxon>Eumeta</taxon>
    </lineage>
</organism>
<accession>A0A4C1XVL0</accession>
<sequence>MERIAGAYLAVTTLLSRKRTSSVSAARPVNLTFAPHRSDIYERFGTRLAIIYLYYIPDTRTPGSDIMRYFILRPQIGRTSSLIRLFFSVSAGVGREDCGRAGDAGGGGSGLLTTTIPDQLRLRSPTYLRIFFHQDEVS</sequence>
<dbReference type="Proteomes" id="UP000299102">
    <property type="component" value="Unassembled WGS sequence"/>
</dbReference>
<evidence type="ECO:0000313" key="1">
    <source>
        <dbReference type="EMBL" id="GBP67961.1"/>
    </source>
</evidence>
<dbReference type="AlphaFoldDB" id="A0A4C1XVL0"/>
<dbReference type="EMBL" id="BGZK01000997">
    <property type="protein sequence ID" value="GBP67961.1"/>
    <property type="molecule type" value="Genomic_DNA"/>
</dbReference>
<reference evidence="1 2" key="1">
    <citation type="journal article" date="2019" name="Commun. Biol.">
        <title>The bagworm genome reveals a unique fibroin gene that provides high tensile strength.</title>
        <authorList>
            <person name="Kono N."/>
            <person name="Nakamura H."/>
            <person name="Ohtoshi R."/>
            <person name="Tomita M."/>
            <person name="Numata K."/>
            <person name="Arakawa K."/>
        </authorList>
    </citation>
    <scope>NUCLEOTIDE SEQUENCE [LARGE SCALE GENOMIC DNA]</scope>
</reference>
<keyword evidence="2" id="KW-1185">Reference proteome</keyword>
<evidence type="ECO:0000313" key="2">
    <source>
        <dbReference type="Proteomes" id="UP000299102"/>
    </source>
</evidence>
<name>A0A4C1XVL0_EUMVA</name>
<comment type="caution">
    <text evidence="1">The sequence shown here is derived from an EMBL/GenBank/DDBJ whole genome shotgun (WGS) entry which is preliminary data.</text>
</comment>
<protein>
    <submittedName>
        <fullName evidence="1">Uncharacterized protein</fullName>
    </submittedName>
</protein>
<proteinExistence type="predicted"/>